<comment type="caution">
    <text evidence="2">The sequence shown here is derived from an EMBL/GenBank/DDBJ whole genome shotgun (WGS) entry which is preliminary data.</text>
</comment>
<evidence type="ECO:0000256" key="1">
    <source>
        <dbReference type="SAM" id="MobiDB-lite"/>
    </source>
</evidence>
<keyword evidence="3" id="KW-1185">Reference proteome</keyword>
<feature type="compositionally biased region" description="Polar residues" evidence="1">
    <location>
        <begin position="90"/>
        <end position="102"/>
    </location>
</feature>
<name>A0AA38H2H1_9TREE</name>
<evidence type="ECO:0008006" key="4">
    <source>
        <dbReference type="Google" id="ProtNLM"/>
    </source>
</evidence>
<dbReference type="AlphaFoldDB" id="A0AA38H2H1"/>
<dbReference type="CDD" id="cd12148">
    <property type="entry name" value="fungal_TF_MHR"/>
    <property type="match status" value="1"/>
</dbReference>
<evidence type="ECO:0000313" key="2">
    <source>
        <dbReference type="EMBL" id="KAI9632845.1"/>
    </source>
</evidence>
<feature type="compositionally biased region" description="Low complexity" evidence="1">
    <location>
        <begin position="73"/>
        <end position="89"/>
    </location>
</feature>
<gene>
    <name evidence="2" type="ORF">MKK02DRAFT_30574</name>
</gene>
<feature type="region of interest" description="Disordered" evidence="1">
    <location>
        <begin position="54"/>
        <end position="118"/>
    </location>
</feature>
<evidence type="ECO:0000313" key="3">
    <source>
        <dbReference type="Proteomes" id="UP001164286"/>
    </source>
</evidence>
<organism evidence="2 3">
    <name type="scientific">Dioszegia hungarica</name>
    <dbReference type="NCBI Taxonomy" id="4972"/>
    <lineage>
        <taxon>Eukaryota</taxon>
        <taxon>Fungi</taxon>
        <taxon>Dikarya</taxon>
        <taxon>Basidiomycota</taxon>
        <taxon>Agaricomycotina</taxon>
        <taxon>Tremellomycetes</taxon>
        <taxon>Tremellales</taxon>
        <taxon>Bulleribasidiaceae</taxon>
        <taxon>Dioszegia</taxon>
    </lineage>
</organism>
<protein>
    <recommendedName>
        <fullName evidence="4">Transcription factor domain-containing protein</fullName>
    </recommendedName>
</protein>
<dbReference type="RefSeq" id="XP_052942622.1">
    <property type="nucleotide sequence ID" value="XM_053088082.1"/>
</dbReference>
<feature type="region of interest" description="Disordered" evidence="1">
    <location>
        <begin position="743"/>
        <end position="766"/>
    </location>
</feature>
<dbReference type="EMBL" id="JAKWFO010000014">
    <property type="protein sequence ID" value="KAI9632845.1"/>
    <property type="molecule type" value="Genomic_DNA"/>
</dbReference>
<reference evidence="2" key="1">
    <citation type="journal article" date="2022" name="G3 (Bethesda)">
        <title>High quality genome of the basidiomycete yeast Dioszegia hungarica PDD-24b-2 isolated from cloud water.</title>
        <authorList>
            <person name="Jarrige D."/>
            <person name="Haridas S."/>
            <person name="Bleykasten-Grosshans C."/>
            <person name="Joly M."/>
            <person name="Nadalig T."/>
            <person name="Sancelme M."/>
            <person name="Vuilleumier S."/>
            <person name="Grigoriev I.V."/>
            <person name="Amato P."/>
            <person name="Bringel F."/>
        </authorList>
    </citation>
    <scope>NUCLEOTIDE SEQUENCE</scope>
    <source>
        <strain evidence="2">PDD-24b-2</strain>
    </source>
</reference>
<dbReference type="GeneID" id="77727287"/>
<proteinExistence type="predicted"/>
<sequence>MSSSAVGRVERKRLRPGGCVACSAAAEGSEPGLYPCLQCMIITGRQCERRPHARERAAVASGQTSAGSLPFPDSAGLSSTSDSATSSTSVLRPNTTASSSLRETGVHQEYHRGPPLPNHVPRMLRRVYGSALDGLLLPSSEIITRFLYYAPMFKEVINVQDMIAIFNGETTDESAYPTLALVHAICAVAYLADPSTSDAAPAEAQKAQMANDHLFETGRSRLGTYFILTVIIRCFYNLYQGTLMQNHRLSVEAVGWCNSAGLHLDPDLLPDGNVVGEHPLIITANLFWLTNILNIQVLVCSVPFSLGLLRNCEITVPVPSALDIHGQRLGEKQYVDSPDLFSYHEHTTWLGLYAKTAILLRDTQYFVNRIITVRNPMPIDDVISELDRIGEKLCALQDSYMQVDCSPAQVLIVRAMIAACHILPRAPCMRGTHHRGIHHMRADHFGRIIHTVGEDALHITQTMSRARIPDIEPFLVYTWMMVNRICLHPDTSPEFEGQLDATRSVAIADATFKAIEAVEAVGVPAAQGCMRILRSSNGILPPDAPLCPSSANKGRDTEQRNVALAESPLVLTLWPLMDKPAAIHLPEYLPLGPISSNANKLISNHAATAAPCMLLYAQRSSRFAADTSTCIPSVRMHLTRTTPTYIVQDLTAVNGRSPLNAVDQPFNGRFPVKTPLTPKGRANGRDGLSLIPCLLSPGHWRCVLGPVLTSMCDIVRLRLTRNLTAIARLVPDRLLDGFEPAGDLGLTGESSDRESTDPELDLASVQ</sequence>
<dbReference type="Proteomes" id="UP001164286">
    <property type="component" value="Unassembled WGS sequence"/>
</dbReference>
<accession>A0AA38H2H1</accession>